<evidence type="ECO:0000256" key="7">
    <source>
        <dbReference type="ARBA" id="ARBA00023160"/>
    </source>
</evidence>
<reference evidence="11 12" key="1">
    <citation type="submission" date="2020-08" db="EMBL/GenBank/DDBJ databases">
        <title>Genomic Encyclopedia of Type Strains, Phase IV (KMG-IV): sequencing the most valuable type-strain genomes for metagenomic binning, comparative biology and taxonomic classification.</title>
        <authorList>
            <person name="Goeker M."/>
        </authorList>
    </citation>
    <scope>NUCLEOTIDE SEQUENCE [LARGE SCALE GENOMIC DNA]</scope>
    <source>
        <strain evidence="11 12">DSM 102850</strain>
    </source>
</reference>
<evidence type="ECO:0000259" key="10">
    <source>
        <dbReference type="PROSITE" id="PS50968"/>
    </source>
</evidence>
<dbReference type="GO" id="GO:0006633">
    <property type="term" value="P:fatty acid biosynthetic process"/>
    <property type="evidence" value="ECO:0007669"/>
    <property type="project" value="UniProtKB-UniPathway"/>
</dbReference>
<dbReference type="FunFam" id="2.40.50.100:FF:000003">
    <property type="entry name" value="Acetyl-CoA carboxylase biotin carboxyl carrier protein"/>
    <property type="match status" value="1"/>
</dbReference>
<keyword evidence="12" id="KW-1185">Reference proteome</keyword>
<dbReference type="InterPro" id="IPR000089">
    <property type="entry name" value="Biotin_lipoyl"/>
</dbReference>
<gene>
    <name evidence="11" type="ORF">GGQ59_002400</name>
</gene>
<dbReference type="PRINTS" id="PR01071">
    <property type="entry name" value="ACOABIOTINCC"/>
</dbReference>
<keyword evidence="7 9" id="KW-0275">Fatty acid biosynthesis</keyword>
<evidence type="ECO:0000256" key="9">
    <source>
        <dbReference type="RuleBase" id="RU364072"/>
    </source>
</evidence>
<dbReference type="CDD" id="cd06850">
    <property type="entry name" value="biotinyl_domain"/>
    <property type="match status" value="1"/>
</dbReference>
<dbReference type="InterPro" id="IPR011053">
    <property type="entry name" value="Single_hybrid_motif"/>
</dbReference>
<organism evidence="11 12">
    <name type="scientific">Parvularcula dongshanensis</name>
    <dbReference type="NCBI Taxonomy" id="1173995"/>
    <lineage>
        <taxon>Bacteria</taxon>
        <taxon>Pseudomonadati</taxon>
        <taxon>Pseudomonadota</taxon>
        <taxon>Alphaproteobacteria</taxon>
        <taxon>Parvularculales</taxon>
        <taxon>Parvularculaceae</taxon>
        <taxon>Parvularcula</taxon>
    </lineage>
</organism>
<comment type="caution">
    <text evidence="11">The sequence shown here is derived from an EMBL/GenBank/DDBJ whole genome shotgun (WGS) entry which is preliminary data.</text>
</comment>
<dbReference type="PROSITE" id="PS00188">
    <property type="entry name" value="BIOTIN"/>
    <property type="match status" value="1"/>
</dbReference>
<evidence type="ECO:0000256" key="8">
    <source>
        <dbReference type="ARBA" id="ARBA00023267"/>
    </source>
</evidence>
<keyword evidence="5 9" id="KW-0276">Fatty acid metabolism</keyword>
<protein>
    <recommendedName>
        <fullName evidence="3 9">Biotin carboxyl carrier protein of acetyl-CoA carboxylase</fullName>
    </recommendedName>
</protein>
<dbReference type="Proteomes" id="UP000563524">
    <property type="component" value="Unassembled WGS sequence"/>
</dbReference>
<keyword evidence="4 9" id="KW-0444">Lipid biosynthesis</keyword>
<evidence type="ECO:0000256" key="2">
    <source>
        <dbReference type="ARBA" id="ARBA00005194"/>
    </source>
</evidence>
<accession>A0A840I4U1</accession>
<dbReference type="RefSeq" id="WP_183818880.1">
    <property type="nucleotide sequence ID" value="NZ_JACHOB010000005.1"/>
</dbReference>
<dbReference type="InterPro" id="IPR050709">
    <property type="entry name" value="Biotin_Carboxyl_Carrier/Decarb"/>
</dbReference>
<keyword evidence="6 9" id="KW-0443">Lipid metabolism</keyword>
<evidence type="ECO:0000256" key="5">
    <source>
        <dbReference type="ARBA" id="ARBA00022832"/>
    </source>
</evidence>
<dbReference type="AlphaFoldDB" id="A0A840I4U1"/>
<evidence type="ECO:0000256" key="1">
    <source>
        <dbReference type="ARBA" id="ARBA00003761"/>
    </source>
</evidence>
<evidence type="ECO:0000313" key="12">
    <source>
        <dbReference type="Proteomes" id="UP000563524"/>
    </source>
</evidence>
<dbReference type="PANTHER" id="PTHR45266:SF3">
    <property type="entry name" value="OXALOACETATE DECARBOXYLASE ALPHA CHAIN"/>
    <property type="match status" value="1"/>
</dbReference>
<dbReference type="GO" id="GO:0009317">
    <property type="term" value="C:acetyl-CoA carboxylase complex"/>
    <property type="evidence" value="ECO:0007669"/>
    <property type="project" value="InterPro"/>
</dbReference>
<comment type="pathway">
    <text evidence="2 9">Lipid metabolism; fatty acid biosynthesis.</text>
</comment>
<evidence type="ECO:0000256" key="4">
    <source>
        <dbReference type="ARBA" id="ARBA00022516"/>
    </source>
</evidence>
<comment type="function">
    <text evidence="1 9">This protein is a component of the acetyl coenzyme A carboxylase complex; first, biotin carboxylase catalyzes the carboxylation of the carrier protein and then the transcarboxylase transfers the carboxyl group to form malonyl-CoA.</text>
</comment>
<dbReference type="Gene3D" id="2.40.50.100">
    <property type="match status" value="1"/>
</dbReference>
<dbReference type="GO" id="GO:0003989">
    <property type="term" value="F:acetyl-CoA carboxylase activity"/>
    <property type="evidence" value="ECO:0007669"/>
    <property type="project" value="InterPro"/>
</dbReference>
<keyword evidence="8 9" id="KW-0092">Biotin</keyword>
<sequence length="152" mass="15489">MSEAEKMERDLEAIRALAGVLDETGLSEVEIERGGLRLRVSKGQVVSTVAAPAAATSVAAPAPAGTPAAVPAAPEAGAVRSPMVGTAYLSPSPGAAPFVTVGAQVSQGQTVMIVEAMKTMNEIKAPHAGTVKEILARDAEPVEYDETLLIIA</sequence>
<dbReference type="PROSITE" id="PS50968">
    <property type="entry name" value="BIOTINYL_LIPOYL"/>
    <property type="match status" value="1"/>
</dbReference>
<name>A0A840I4U1_9PROT</name>
<proteinExistence type="predicted"/>
<dbReference type="InterPro" id="IPR001882">
    <property type="entry name" value="Biotin_BS"/>
</dbReference>
<dbReference type="NCBIfam" id="TIGR00531">
    <property type="entry name" value="BCCP"/>
    <property type="match status" value="1"/>
</dbReference>
<evidence type="ECO:0000256" key="3">
    <source>
        <dbReference type="ARBA" id="ARBA00017562"/>
    </source>
</evidence>
<evidence type="ECO:0000313" key="11">
    <source>
        <dbReference type="EMBL" id="MBB4659859.1"/>
    </source>
</evidence>
<feature type="domain" description="Lipoyl-binding" evidence="10">
    <location>
        <begin position="76"/>
        <end position="152"/>
    </location>
</feature>
<dbReference type="InterPro" id="IPR001249">
    <property type="entry name" value="AcCoA_biotinCC"/>
</dbReference>
<dbReference type="EMBL" id="JACHOB010000005">
    <property type="protein sequence ID" value="MBB4659859.1"/>
    <property type="molecule type" value="Genomic_DNA"/>
</dbReference>
<dbReference type="SUPFAM" id="SSF51230">
    <property type="entry name" value="Single hybrid motif"/>
    <property type="match status" value="1"/>
</dbReference>
<dbReference type="PANTHER" id="PTHR45266">
    <property type="entry name" value="OXALOACETATE DECARBOXYLASE ALPHA CHAIN"/>
    <property type="match status" value="1"/>
</dbReference>
<dbReference type="UniPathway" id="UPA00094"/>
<dbReference type="Pfam" id="PF00364">
    <property type="entry name" value="Biotin_lipoyl"/>
    <property type="match status" value="1"/>
</dbReference>
<evidence type="ECO:0000256" key="6">
    <source>
        <dbReference type="ARBA" id="ARBA00023098"/>
    </source>
</evidence>